<dbReference type="GO" id="GO:0003677">
    <property type="term" value="F:DNA binding"/>
    <property type="evidence" value="ECO:0007669"/>
    <property type="project" value="UniProtKB-KW"/>
</dbReference>
<keyword evidence="1" id="KW-0238">DNA-binding</keyword>
<name>A0A848DIH4_9PSEU</name>
<sequence length="67" mass="7644">MLWTDRTLVRTWAMRGTLHLLPVDELDLWTGALTDRESRPPVPAVVGARARRHRCGAARDHRRGGRC</sequence>
<proteinExistence type="predicted"/>
<reference evidence="1 2" key="1">
    <citation type="submission" date="2020-04" db="EMBL/GenBank/DDBJ databases">
        <authorList>
            <person name="Klaysubun C."/>
            <person name="Duangmal K."/>
            <person name="Lipun K."/>
        </authorList>
    </citation>
    <scope>NUCLEOTIDE SEQUENCE [LARGE SCALE GENOMIC DNA]</scope>
    <source>
        <strain evidence="1 2">DSM 45300</strain>
    </source>
</reference>
<dbReference type="AlphaFoldDB" id="A0A848DIH4"/>
<accession>A0A848DIH4</accession>
<dbReference type="EMBL" id="JAAXKZ010000040">
    <property type="protein sequence ID" value="NMH92498.1"/>
    <property type="molecule type" value="Genomic_DNA"/>
</dbReference>
<comment type="caution">
    <text evidence="1">The sequence shown here is derived from an EMBL/GenBank/DDBJ whole genome shotgun (WGS) entry which is preliminary data.</text>
</comment>
<dbReference type="Proteomes" id="UP000586918">
    <property type="component" value="Unassembled WGS sequence"/>
</dbReference>
<protein>
    <submittedName>
        <fullName evidence="1">Winged helix DNA-binding domain-containing protein</fullName>
    </submittedName>
</protein>
<evidence type="ECO:0000313" key="1">
    <source>
        <dbReference type="EMBL" id="NMH92498.1"/>
    </source>
</evidence>
<organism evidence="1 2">
    <name type="scientific">Pseudonocardia bannensis</name>
    <dbReference type="NCBI Taxonomy" id="630973"/>
    <lineage>
        <taxon>Bacteria</taxon>
        <taxon>Bacillati</taxon>
        <taxon>Actinomycetota</taxon>
        <taxon>Actinomycetes</taxon>
        <taxon>Pseudonocardiales</taxon>
        <taxon>Pseudonocardiaceae</taxon>
        <taxon>Pseudonocardia</taxon>
    </lineage>
</organism>
<evidence type="ECO:0000313" key="2">
    <source>
        <dbReference type="Proteomes" id="UP000586918"/>
    </source>
</evidence>
<dbReference type="InterPro" id="IPR009351">
    <property type="entry name" value="AlkZ-like"/>
</dbReference>
<keyword evidence="2" id="KW-1185">Reference proteome</keyword>
<gene>
    <name evidence="1" type="ORF">HF519_13155</name>
</gene>
<dbReference type="Pfam" id="PF06224">
    <property type="entry name" value="AlkZ-like"/>
    <property type="match status" value="1"/>
</dbReference>